<evidence type="ECO:0000256" key="2">
    <source>
        <dbReference type="ARBA" id="ARBA00009405"/>
    </source>
</evidence>
<comment type="catalytic activity">
    <reaction evidence="6">
        <text>(3S)-3-hydroxy-3-methylglutaryl-CoA = acetoacetate + acetyl-CoA</text>
        <dbReference type="Rhea" id="RHEA:24404"/>
        <dbReference type="ChEBI" id="CHEBI:13705"/>
        <dbReference type="ChEBI" id="CHEBI:43074"/>
        <dbReference type="ChEBI" id="CHEBI:57288"/>
        <dbReference type="EC" id="4.1.3.4"/>
    </reaction>
</comment>
<gene>
    <name evidence="8" type="ORF">LAZ67_23001892</name>
</gene>
<comment type="pathway">
    <text evidence="1">Metabolic intermediate metabolism; (S)-3-hydroxy-3-methylglutaryl-CoA degradation; acetoacetate from (S)-3-hydroxy-3-methylglutaryl-CoA: step 1/1.</text>
</comment>
<protein>
    <recommendedName>
        <fullName evidence="3">hydroxymethylglutaryl-CoA lyase</fullName>
        <ecNumber evidence="3">4.1.3.4</ecNumber>
    </recommendedName>
</protein>
<evidence type="ECO:0000313" key="9">
    <source>
        <dbReference type="Proteomes" id="UP001235939"/>
    </source>
</evidence>
<dbReference type="SUPFAM" id="SSF51569">
    <property type="entry name" value="Aldolase"/>
    <property type="match status" value="1"/>
</dbReference>
<accession>A0ABY6LQY6</accession>
<dbReference type="PANTHER" id="PTHR42738">
    <property type="entry name" value="HYDROXYMETHYLGLUTARYL-COA LYASE"/>
    <property type="match status" value="1"/>
</dbReference>
<sequence>MLDNPLKSSIDQEDKAIICIEWNWLWQALVPTSTKVEFINLLSTSGLSCIEVTSFVSPKWVPQMADNKEVYENITKNPRVNYPVLVPNLQGLNKAVTIVYIVSSIGTSSWKLVLESRKWPSLELPQRHSPGRSTPAVHPLQLTVSLSVRKNINCSIQESLQRFEEVMTAAQSLGLKVRGQALSLTLCVLSRYVSCVAGCPYEGAINPIAVADVAKRMYEMGCYEISLGDTIGVGTPGSFKGMLEVVMASLPPEVLAVHCHDTYGQALPNILTALHMGIGVVDASVAGLGGCPYAKGASGNVATEDVVYMLHGMGIKTGVDLNKLIEAGDYICQSIQRPTSSKVARALSPTIAN</sequence>
<dbReference type="EMBL" id="CP092885">
    <property type="protein sequence ID" value="UYV83650.1"/>
    <property type="molecule type" value="Genomic_DNA"/>
</dbReference>
<dbReference type="InterPro" id="IPR000138">
    <property type="entry name" value="HMG_CoA_lyase_AS"/>
</dbReference>
<evidence type="ECO:0000313" key="8">
    <source>
        <dbReference type="EMBL" id="UYV83650.1"/>
    </source>
</evidence>
<feature type="domain" description="Pyruvate carboxyltransferase" evidence="7">
    <location>
        <begin position="193"/>
        <end position="325"/>
    </location>
</feature>
<dbReference type="InterPro" id="IPR043594">
    <property type="entry name" value="HMGL"/>
</dbReference>
<dbReference type="NCBIfam" id="NF004283">
    <property type="entry name" value="PRK05692.1"/>
    <property type="match status" value="1"/>
</dbReference>
<name>A0ABY6LQY6_9ARAC</name>
<evidence type="ECO:0000256" key="3">
    <source>
        <dbReference type="ARBA" id="ARBA00012910"/>
    </source>
</evidence>
<dbReference type="Pfam" id="PF00682">
    <property type="entry name" value="HMGL-like"/>
    <property type="match status" value="1"/>
</dbReference>
<dbReference type="InterPro" id="IPR000891">
    <property type="entry name" value="PYR_CT"/>
</dbReference>
<keyword evidence="4" id="KW-0479">Metal-binding</keyword>
<evidence type="ECO:0000256" key="1">
    <source>
        <dbReference type="ARBA" id="ARBA00005143"/>
    </source>
</evidence>
<dbReference type="CDD" id="cd07938">
    <property type="entry name" value="DRE_TIM_HMGL"/>
    <property type="match status" value="1"/>
</dbReference>
<dbReference type="PROSITE" id="PS50991">
    <property type="entry name" value="PYR_CT"/>
    <property type="match status" value="1"/>
</dbReference>
<dbReference type="Proteomes" id="UP001235939">
    <property type="component" value="Chromosome 23"/>
</dbReference>
<dbReference type="Gene3D" id="3.20.20.70">
    <property type="entry name" value="Aldolase class I"/>
    <property type="match status" value="1"/>
</dbReference>
<dbReference type="PANTHER" id="PTHR42738:SF7">
    <property type="entry name" value="HYDROXYMETHYLGLUTARYL-COA LYASE"/>
    <property type="match status" value="1"/>
</dbReference>
<keyword evidence="5" id="KW-0456">Lyase</keyword>
<evidence type="ECO:0000259" key="7">
    <source>
        <dbReference type="PROSITE" id="PS50991"/>
    </source>
</evidence>
<dbReference type="EC" id="4.1.3.4" evidence="3"/>
<evidence type="ECO:0000256" key="6">
    <source>
        <dbReference type="ARBA" id="ARBA00049877"/>
    </source>
</evidence>
<comment type="similarity">
    <text evidence="2">Belongs to the HMG-CoA lyase family.</text>
</comment>
<evidence type="ECO:0000256" key="4">
    <source>
        <dbReference type="ARBA" id="ARBA00022723"/>
    </source>
</evidence>
<keyword evidence="9" id="KW-1185">Reference proteome</keyword>
<evidence type="ECO:0000256" key="5">
    <source>
        <dbReference type="ARBA" id="ARBA00023239"/>
    </source>
</evidence>
<proteinExistence type="inferred from homology"/>
<dbReference type="InterPro" id="IPR013785">
    <property type="entry name" value="Aldolase_TIM"/>
</dbReference>
<organism evidence="8 9">
    <name type="scientific">Cordylochernes scorpioides</name>
    <dbReference type="NCBI Taxonomy" id="51811"/>
    <lineage>
        <taxon>Eukaryota</taxon>
        <taxon>Metazoa</taxon>
        <taxon>Ecdysozoa</taxon>
        <taxon>Arthropoda</taxon>
        <taxon>Chelicerata</taxon>
        <taxon>Arachnida</taxon>
        <taxon>Pseudoscorpiones</taxon>
        <taxon>Cheliferoidea</taxon>
        <taxon>Chernetidae</taxon>
        <taxon>Cordylochernes</taxon>
    </lineage>
</organism>
<reference evidence="8 9" key="1">
    <citation type="submission" date="2022-03" db="EMBL/GenBank/DDBJ databases">
        <title>A chromosomal length assembly of Cordylochernes scorpioides.</title>
        <authorList>
            <person name="Zeh D."/>
            <person name="Zeh J."/>
        </authorList>
    </citation>
    <scope>NUCLEOTIDE SEQUENCE [LARGE SCALE GENOMIC DNA]</scope>
    <source>
        <strain evidence="8">IN4F17</strain>
        <tissue evidence="8">Whole Body</tissue>
    </source>
</reference>
<dbReference type="PROSITE" id="PS01062">
    <property type="entry name" value="HMG_COA_LYASE"/>
    <property type="match status" value="1"/>
</dbReference>